<evidence type="ECO:0000313" key="2">
    <source>
        <dbReference type="EMBL" id="OQV12546.1"/>
    </source>
</evidence>
<gene>
    <name evidence="2" type="ORF">BV898_13190</name>
</gene>
<dbReference type="EMBL" id="MTYJ01000142">
    <property type="protein sequence ID" value="OQV12546.1"/>
    <property type="molecule type" value="Genomic_DNA"/>
</dbReference>
<proteinExistence type="predicted"/>
<organism evidence="2 3">
    <name type="scientific">Hypsibius exemplaris</name>
    <name type="common">Freshwater tardigrade</name>
    <dbReference type="NCBI Taxonomy" id="2072580"/>
    <lineage>
        <taxon>Eukaryota</taxon>
        <taxon>Metazoa</taxon>
        <taxon>Ecdysozoa</taxon>
        <taxon>Tardigrada</taxon>
        <taxon>Eutardigrada</taxon>
        <taxon>Parachela</taxon>
        <taxon>Hypsibioidea</taxon>
        <taxon>Hypsibiidae</taxon>
        <taxon>Hypsibius</taxon>
    </lineage>
</organism>
<evidence type="ECO:0008006" key="4">
    <source>
        <dbReference type="Google" id="ProtNLM"/>
    </source>
</evidence>
<accession>A0A1W0WBF3</accession>
<feature type="region of interest" description="Disordered" evidence="1">
    <location>
        <begin position="69"/>
        <end position="91"/>
    </location>
</feature>
<comment type="caution">
    <text evidence="2">The sequence shown here is derived from an EMBL/GenBank/DDBJ whole genome shotgun (WGS) entry which is preliminary data.</text>
</comment>
<evidence type="ECO:0000256" key="1">
    <source>
        <dbReference type="SAM" id="MobiDB-lite"/>
    </source>
</evidence>
<name>A0A1W0WBF3_HYPEX</name>
<evidence type="ECO:0000313" key="3">
    <source>
        <dbReference type="Proteomes" id="UP000192578"/>
    </source>
</evidence>
<sequence length="91" mass="10528">MKKVCSRWVPHSLSENQKQDRLNFVLDFLKAYVHAVGEERGSSPYESSLLENCEEETLKRKRGKMELRGLKLHHDNASNHKAESTTGFLKK</sequence>
<keyword evidence="3" id="KW-1185">Reference proteome</keyword>
<dbReference type="OrthoDB" id="10017160at2759"/>
<feature type="compositionally biased region" description="Basic and acidic residues" evidence="1">
    <location>
        <begin position="69"/>
        <end position="83"/>
    </location>
</feature>
<dbReference type="Proteomes" id="UP000192578">
    <property type="component" value="Unassembled WGS sequence"/>
</dbReference>
<dbReference type="AlphaFoldDB" id="A0A1W0WBF3"/>
<reference evidence="3" key="1">
    <citation type="submission" date="2017-01" db="EMBL/GenBank/DDBJ databases">
        <title>Comparative genomics of anhydrobiosis in the tardigrade Hypsibius dujardini.</title>
        <authorList>
            <person name="Yoshida Y."/>
            <person name="Koutsovoulos G."/>
            <person name="Laetsch D."/>
            <person name="Stevens L."/>
            <person name="Kumar S."/>
            <person name="Horikawa D."/>
            <person name="Ishino K."/>
            <person name="Komine S."/>
            <person name="Tomita M."/>
            <person name="Blaxter M."/>
            <person name="Arakawa K."/>
        </authorList>
    </citation>
    <scope>NUCLEOTIDE SEQUENCE [LARGE SCALE GENOMIC DNA]</scope>
    <source>
        <strain evidence="3">Z151</strain>
    </source>
</reference>
<protein>
    <recommendedName>
        <fullName evidence="4">Mariner Mos1 transposase</fullName>
    </recommendedName>
</protein>